<reference evidence="1 2" key="1">
    <citation type="journal article" date="2017" name="Int. J. Syst. Evol. Microbiol.">
        <title>Ramlibacter alkalitolerans sp. nov., alkali-tolerant bacterium isolated from soil of ginseng.</title>
        <authorList>
            <person name="Lee D.H."/>
            <person name="Cha C.J."/>
        </authorList>
    </citation>
    <scope>NUCLEOTIDE SEQUENCE [LARGE SCALE GENOMIC DNA]</scope>
    <source>
        <strain evidence="1 2">KACC 19305</strain>
    </source>
</reference>
<keyword evidence="2" id="KW-1185">Reference proteome</keyword>
<accession>A0ABS1JMN6</accession>
<dbReference type="Proteomes" id="UP000622707">
    <property type="component" value="Unassembled WGS sequence"/>
</dbReference>
<comment type="caution">
    <text evidence="1">The sequence shown here is derived from an EMBL/GenBank/DDBJ whole genome shotgun (WGS) entry which is preliminary data.</text>
</comment>
<dbReference type="Gene3D" id="1.10.760.10">
    <property type="entry name" value="Cytochrome c-like domain"/>
    <property type="match status" value="1"/>
</dbReference>
<name>A0ABS1JMN6_9BURK</name>
<sequence length="76" mass="8592">MQCHAMDRGSIGPSFQTIKAVYQRMKNPEASLMAVIQEGNDANLGPHWGRARMPNGSERPRISDREARQLARWILS</sequence>
<proteinExistence type="predicted"/>
<organism evidence="1 2">
    <name type="scientific">Ramlibacter alkalitolerans</name>
    <dbReference type="NCBI Taxonomy" id="2039631"/>
    <lineage>
        <taxon>Bacteria</taxon>
        <taxon>Pseudomonadati</taxon>
        <taxon>Pseudomonadota</taxon>
        <taxon>Betaproteobacteria</taxon>
        <taxon>Burkholderiales</taxon>
        <taxon>Comamonadaceae</taxon>
        <taxon>Ramlibacter</taxon>
    </lineage>
</organism>
<dbReference type="EMBL" id="JAEQND010000005">
    <property type="protein sequence ID" value="MBL0425391.1"/>
    <property type="molecule type" value="Genomic_DNA"/>
</dbReference>
<dbReference type="InterPro" id="IPR036909">
    <property type="entry name" value="Cyt_c-like_dom_sf"/>
</dbReference>
<protein>
    <submittedName>
        <fullName evidence="1">Cytochrome C</fullName>
    </submittedName>
</protein>
<evidence type="ECO:0000313" key="2">
    <source>
        <dbReference type="Proteomes" id="UP000622707"/>
    </source>
</evidence>
<gene>
    <name evidence="1" type="ORF">JI746_09735</name>
</gene>
<dbReference type="SUPFAM" id="SSF46626">
    <property type="entry name" value="Cytochrome c"/>
    <property type="match status" value="1"/>
</dbReference>
<evidence type="ECO:0000313" key="1">
    <source>
        <dbReference type="EMBL" id="MBL0425391.1"/>
    </source>
</evidence>